<evidence type="ECO:0000256" key="2">
    <source>
        <dbReference type="SAM" id="SignalP"/>
    </source>
</evidence>
<dbReference type="OMA" id="LMYTERV"/>
<feature type="chain" id="PRO_5004558780" evidence="2">
    <location>
        <begin position="26"/>
        <end position="157"/>
    </location>
</feature>
<dbReference type="RefSeq" id="XP_013025121.1">
    <property type="nucleotide sequence ID" value="XM_013169667.1"/>
</dbReference>
<keyword evidence="1" id="KW-0472">Membrane</keyword>
<keyword evidence="4" id="KW-1185">Reference proteome</keyword>
<sequence length="157" mass="17008">MSAMNQKSLLVALCSFFLLFSSAIGALVAPIGDVNNLQGVQLMYTERVLATPAPDFKRAKRDDGPKPSYSTTEDNVVIVTDKYWSYFSGANREVHYPYSFSEAHPSTTVTTAPSGSIGYGAKNTNRKLMEGSSSTRISFPYISFALVAVASLFALSI</sequence>
<evidence type="ECO:0000256" key="1">
    <source>
        <dbReference type="SAM" id="Phobius"/>
    </source>
</evidence>
<keyword evidence="2" id="KW-0732">Signal</keyword>
<protein>
    <submittedName>
        <fullName evidence="3">Uncharacterized protein</fullName>
    </submittedName>
</protein>
<dbReference type="Proteomes" id="UP000015464">
    <property type="component" value="Unassembled WGS sequence"/>
</dbReference>
<keyword evidence="1" id="KW-0812">Transmembrane</keyword>
<dbReference type="EMBL" id="KE546994">
    <property type="protein sequence ID" value="EPY49779.1"/>
    <property type="molecule type" value="Genomic_DNA"/>
</dbReference>
<evidence type="ECO:0000313" key="3">
    <source>
        <dbReference type="EMBL" id="EPY49779.1"/>
    </source>
</evidence>
<dbReference type="AlphaFoldDB" id="S9VUD0"/>
<feature type="transmembrane region" description="Helical" evidence="1">
    <location>
        <begin position="137"/>
        <end position="155"/>
    </location>
</feature>
<feature type="signal peptide" evidence="2">
    <location>
        <begin position="1"/>
        <end position="25"/>
    </location>
</feature>
<organism evidence="3 4">
    <name type="scientific">Schizosaccharomyces cryophilus (strain OY26 / ATCC MYA-4695 / CBS 11777 / NBRC 106824 / NRRL Y48691)</name>
    <name type="common">Fission yeast</name>
    <dbReference type="NCBI Taxonomy" id="653667"/>
    <lineage>
        <taxon>Eukaryota</taxon>
        <taxon>Fungi</taxon>
        <taxon>Dikarya</taxon>
        <taxon>Ascomycota</taxon>
        <taxon>Taphrinomycotina</taxon>
        <taxon>Schizosaccharomycetes</taxon>
        <taxon>Schizosaccharomycetales</taxon>
        <taxon>Schizosaccharomycetaceae</taxon>
        <taxon>Schizosaccharomyces</taxon>
    </lineage>
</organism>
<evidence type="ECO:0000313" key="4">
    <source>
        <dbReference type="Proteomes" id="UP000015464"/>
    </source>
</evidence>
<accession>S9VUD0</accession>
<name>S9VUD0_SCHCR</name>
<keyword evidence="1" id="KW-1133">Transmembrane helix</keyword>
<proteinExistence type="predicted"/>
<dbReference type="OrthoDB" id="5399744at2759"/>
<gene>
    <name evidence="3" type="ORF">SPOG_03254</name>
</gene>
<dbReference type="GeneID" id="25037571"/>
<reference evidence="3 4" key="1">
    <citation type="journal article" date="2011" name="Science">
        <title>Comparative functional genomics of the fission yeasts.</title>
        <authorList>
            <person name="Rhind N."/>
            <person name="Chen Z."/>
            <person name="Yassour M."/>
            <person name="Thompson D.A."/>
            <person name="Haas B.J."/>
            <person name="Habib N."/>
            <person name="Wapinski I."/>
            <person name="Roy S."/>
            <person name="Lin M.F."/>
            <person name="Heiman D.I."/>
            <person name="Young S.K."/>
            <person name="Furuya K."/>
            <person name="Guo Y."/>
            <person name="Pidoux A."/>
            <person name="Chen H.M."/>
            <person name="Robbertse B."/>
            <person name="Goldberg J.M."/>
            <person name="Aoki K."/>
            <person name="Bayne E.H."/>
            <person name="Berlin A.M."/>
            <person name="Desjardins C.A."/>
            <person name="Dobbs E."/>
            <person name="Dukaj L."/>
            <person name="Fan L."/>
            <person name="FitzGerald M.G."/>
            <person name="French C."/>
            <person name="Gujja S."/>
            <person name="Hansen K."/>
            <person name="Keifenheim D."/>
            <person name="Levin J.Z."/>
            <person name="Mosher R.A."/>
            <person name="Mueller C.A."/>
            <person name="Pfiffner J."/>
            <person name="Priest M."/>
            <person name="Russ C."/>
            <person name="Smialowska A."/>
            <person name="Swoboda P."/>
            <person name="Sykes S.M."/>
            <person name="Vaughn M."/>
            <person name="Vengrova S."/>
            <person name="Yoder R."/>
            <person name="Zeng Q."/>
            <person name="Allshire R."/>
            <person name="Baulcombe D."/>
            <person name="Birren B.W."/>
            <person name="Brown W."/>
            <person name="Ekwall K."/>
            <person name="Kellis M."/>
            <person name="Leatherwood J."/>
            <person name="Levin H."/>
            <person name="Margalit H."/>
            <person name="Martienssen R."/>
            <person name="Nieduszynski C.A."/>
            <person name="Spatafora J.W."/>
            <person name="Friedman N."/>
            <person name="Dalgaard J.Z."/>
            <person name="Baumann P."/>
            <person name="Niki H."/>
            <person name="Regev A."/>
            <person name="Nusbaum C."/>
        </authorList>
    </citation>
    <scope>NUCLEOTIDE SEQUENCE [LARGE SCALE GENOMIC DNA]</scope>
    <source>
        <strain evidence="4">OY26 / ATCC MYA-4695 / CBS 11777 / NBRC 106824 / NRRL Y48691</strain>
    </source>
</reference>
<dbReference type="HOGENOM" id="CLU_1670408_0_0_1"/>